<dbReference type="AlphaFoldDB" id="A0A1Y5R8C5"/>
<evidence type="ECO:0008006" key="3">
    <source>
        <dbReference type="Google" id="ProtNLM"/>
    </source>
</evidence>
<dbReference type="EMBL" id="FWFQ01000001">
    <property type="protein sequence ID" value="SLN10417.1"/>
    <property type="molecule type" value="Genomic_DNA"/>
</dbReference>
<gene>
    <name evidence="1" type="ORF">PSA7680_00034</name>
</gene>
<proteinExistence type="predicted"/>
<protein>
    <recommendedName>
        <fullName evidence="3">PAS fold protein</fullName>
    </recommendedName>
</protein>
<evidence type="ECO:0000313" key="1">
    <source>
        <dbReference type="EMBL" id="SLN10417.1"/>
    </source>
</evidence>
<keyword evidence="2" id="KW-1185">Reference proteome</keyword>
<dbReference type="Proteomes" id="UP000193409">
    <property type="component" value="Unassembled WGS sequence"/>
</dbReference>
<sequence>MSTKYPVDARLAPVAQRVAAAALDPRQWQWALAELQRVSDGVNVVMFSHDLRSDTSLDLIHSGYDPAMIDSYLSYFGGINVWAEKFPTIAPGEVRTCASLVPDEDLVQTEFYNDWLRPQEDMRGGAGTVISLGNGRVVAVAGSIRHKDRDRIEAKFTRDLEALVPHIRASLLANRMLGELASLACMARLSLDGENTALLVVRDDGRLVHANAAGQRLVCEGLHFGLDILNRLRFTAPEANAALARALFELRHCEPGLSLPFFLNGARRESEPLLMCRALHLHGNDITENPLPFLDQSRNYLALLISPMDAEAEATQPAG</sequence>
<evidence type="ECO:0000313" key="2">
    <source>
        <dbReference type="Proteomes" id="UP000193409"/>
    </source>
</evidence>
<organism evidence="1 2">
    <name type="scientific">Pseudoruegeria aquimaris</name>
    <dbReference type="NCBI Taxonomy" id="393663"/>
    <lineage>
        <taxon>Bacteria</taxon>
        <taxon>Pseudomonadati</taxon>
        <taxon>Pseudomonadota</taxon>
        <taxon>Alphaproteobacteria</taxon>
        <taxon>Rhodobacterales</taxon>
        <taxon>Roseobacteraceae</taxon>
        <taxon>Pseudoruegeria</taxon>
    </lineage>
</organism>
<dbReference type="RefSeq" id="WP_085866644.1">
    <property type="nucleotide sequence ID" value="NZ_FWFQ01000001.1"/>
</dbReference>
<accession>A0A1Y5R8C5</accession>
<name>A0A1Y5R8C5_9RHOB</name>
<reference evidence="1 2" key="1">
    <citation type="submission" date="2017-03" db="EMBL/GenBank/DDBJ databases">
        <authorList>
            <person name="Afonso C.L."/>
            <person name="Miller P.J."/>
            <person name="Scott M.A."/>
            <person name="Spackman E."/>
            <person name="Goraichik I."/>
            <person name="Dimitrov K.M."/>
            <person name="Suarez D.L."/>
            <person name="Swayne D.E."/>
        </authorList>
    </citation>
    <scope>NUCLEOTIDE SEQUENCE [LARGE SCALE GENOMIC DNA]</scope>
    <source>
        <strain evidence="1 2">CECT 7680</strain>
    </source>
</reference>
<dbReference type="OrthoDB" id="4457864at2"/>